<evidence type="ECO:0000256" key="1">
    <source>
        <dbReference type="SAM" id="MobiDB-lite"/>
    </source>
</evidence>
<evidence type="ECO:0000313" key="3">
    <source>
        <dbReference type="Proteomes" id="UP000027222"/>
    </source>
</evidence>
<accession>A0A067SH04</accession>
<feature type="region of interest" description="Disordered" evidence="1">
    <location>
        <begin position="244"/>
        <end position="275"/>
    </location>
</feature>
<dbReference type="AlphaFoldDB" id="A0A067SH04"/>
<protein>
    <submittedName>
        <fullName evidence="2">Uncharacterized protein</fullName>
    </submittedName>
</protein>
<organism evidence="2 3">
    <name type="scientific">Galerina marginata (strain CBS 339.88)</name>
    <dbReference type="NCBI Taxonomy" id="685588"/>
    <lineage>
        <taxon>Eukaryota</taxon>
        <taxon>Fungi</taxon>
        <taxon>Dikarya</taxon>
        <taxon>Basidiomycota</taxon>
        <taxon>Agaricomycotina</taxon>
        <taxon>Agaricomycetes</taxon>
        <taxon>Agaricomycetidae</taxon>
        <taxon>Agaricales</taxon>
        <taxon>Agaricineae</taxon>
        <taxon>Strophariaceae</taxon>
        <taxon>Galerina</taxon>
    </lineage>
</organism>
<dbReference type="InterPro" id="IPR059179">
    <property type="entry name" value="MLKL-like_MCAfunc"/>
</dbReference>
<gene>
    <name evidence="2" type="ORF">GALMADRAFT_145684</name>
</gene>
<dbReference type="InterPro" id="IPR036537">
    <property type="entry name" value="Adaptor_Cbl_N_dom_sf"/>
</dbReference>
<dbReference type="GO" id="GO:0007166">
    <property type="term" value="P:cell surface receptor signaling pathway"/>
    <property type="evidence" value="ECO:0007669"/>
    <property type="project" value="InterPro"/>
</dbReference>
<dbReference type="EMBL" id="KL142403">
    <property type="protein sequence ID" value="KDR69297.1"/>
    <property type="molecule type" value="Genomic_DNA"/>
</dbReference>
<sequence length="275" mass="30496">MDDIPSKLPPSSAGLGEADSSVVDSSLAIAHTVLDGLKSIGKIASAAGVPYVGPAAEVALRLVELAEQCRRNKADCDAVIRDACHVVYFAHLDCQEKCEKYEAEKRMYQSQGGKGPIDANMREKLHSLLRTMRNIEGRCKKFSQQHPLKRFFMGGNIAIAIGELRSELDWAMKMFGFRTSMQIQNTLEQIAQKLAENQVQPVQYSTTNQLNVKAHTILNIEAKDCWNEHTNYYNINYVPQTPPNASQRTNEYFEGAPTDSDIPFSSPQAGLVESS</sequence>
<name>A0A067SH04_GALM3</name>
<feature type="compositionally biased region" description="Polar residues" evidence="1">
    <location>
        <begin position="263"/>
        <end position="275"/>
    </location>
</feature>
<dbReference type="Gene3D" id="1.20.930.20">
    <property type="entry name" value="Adaptor protein Cbl, N-terminal domain"/>
    <property type="match status" value="1"/>
</dbReference>
<proteinExistence type="predicted"/>
<dbReference type="CDD" id="cd21037">
    <property type="entry name" value="MLKL_NTD"/>
    <property type="match status" value="1"/>
</dbReference>
<reference evidence="3" key="1">
    <citation type="journal article" date="2014" name="Proc. Natl. Acad. Sci. U.S.A.">
        <title>Extensive sampling of basidiomycete genomes demonstrates inadequacy of the white-rot/brown-rot paradigm for wood decay fungi.</title>
        <authorList>
            <person name="Riley R."/>
            <person name="Salamov A.A."/>
            <person name="Brown D.W."/>
            <person name="Nagy L.G."/>
            <person name="Floudas D."/>
            <person name="Held B.W."/>
            <person name="Levasseur A."/>
            <person name="Lombard V."/>
            <person name="Morin E."/>
            <person name="Otillar R."/>
            <person name="Lindquist E.A."/>
            <person name="Sun H."/>
            <person name="LaButti K.M."/>
            <person name="Schmutz J."/>
            <person name="Jabbour D."/>
            <person name="Luo H."/>
            <person name="Baker S.E."/>
            <person name="Pisabarro A.G."/>
            <person name="Walton J.D."/>
            <person name="Blanchette R.A."/>
            <person name="Henrissat B."/>
            <person name="Martin F."/>
            <person name="Cullen D."/>
            <person name="Hibbett D.S."/>
            <person name="Grigoriev I.V."/>
        </authorList>
    </citation>
    <scope>NUCLEOTIDE SEQUENCE [LARGE SCALE GENOMIC DNA]</scope>
    <source>
        <strain evidence="3">CBS 339.88</strain>
    </source>
</reference>
<dbReference type="HOGENOM" id="CLU_1012097_0_0_1"/>
<keyword evidence="3" id="KW-1185">Reference proteome</keyword>
<dbReference type="Proteomes" id="UP000027222">
    <property type="component" value="Unassembled WGS sequence"/>
</dbReference>
<evidence type="ECO:0000313" key="2">
    <source>
        <dbReference type="EMBL" id="KDR69297.1"/>
    </source>
</evidence>